<organism evidence="2 3">
    <name type="scientific">Sporothrix bragantina</name>
    <dbReference type="NCBI Taxonomy" id="671064"/>
    <lineage>
        <taxon>Eukaryota</taxon>
        <taxon>Fungi</taxon>
        <taxon>Dikarya</taxon>
        <taxon>Ascomycota</taxon>
        <taxon>Pezizomycotina</taxon>
        <taxon>Sordariomycetes</taxon>
        <taxon>Sordariomycetidae</taxon>
        <taxon>Ophiostomatales</taxon>
        <taxon>Ophiostomataceae</taxon>
        <taxon>Sporothrix</taxon>
    </lineage>
</organism>
<evidence type="ECO:0000313" key="2">
    <source>
        <dbReference type="EMBL" id="CAK7210209.1"/>
    </source>
</evidence>
<feature type="region of interest" description="Disordered" evidence="1">
    <location>
        <begin position="39"/>
        <end position="74"/>
    </location>
</feature>
<keyword evidence="3" id="KW-1185">Reference proteome</keyword>
<comment type="caution">
    <text evidence="2">The sequence shown here is derived from an EMBL/GenBank/DDBJ whole genome shotgun (WGS) entry which is preliminary data.</text>
</comment>
<evidence type="ECO:0000256" key="1">
    <source>
        <dbReference type="SAM" id="MobiDB-lite"/>
    </source>
</evidence>
<name>A0ABP0ASS4_9PEZI</name>
<dbReference type="EMBL" id="CAWUHC010000004">
    <property type="protein sequence ID" value="CAK7210209.1"/>
    <property type="molecule type" value="Genomic_DNA"/>
</dbReference>
<gene>
    <name evidence="2" type="ORF">SBRCBS47491_000699</name>
</gene>
<protein>
    <submittedName>
        <fullName evidence="2">Uncharacterized protein</fullName>
    </submittedName>
</protein>
<proteinExistence type="predicted"/>
<evidence type="ECO:0000313" key="3">
    <source>
        <dbReference type="Proteomes" id="UP001642406"/>
    </source>
</evidence>
<sequence>MAYVRAWTVTEIVPLRCAMSGLSMSPTWQSRMQPYSCPAGGGTCRQRQQLPKPPSPRLWTLSAPLRPPSGKDNNSAVSSVGVSCCEAQGWSLARTMLPDLQDVINDSSLCVITTHAYKGSPGAPDTPLNTSMPV</sequence>
<dbReference type="Proteomes" id="UP001642406">
    <property type="component" value="Unassembled WGS sequence"/>
</dbReference>
<reference evidence="2 3" key="1">
    <citation type="submission" date="2024-01" db="EMBL/GenBank/DDBJ databases">
        <authorList>
            <person name="Allen C."/>
            <person name="Tagirdzhanova G."/>
        </authorList>
    </citation>
    <scope>NUCLEOTIDE SEQUENCE [LARGE SCALE GENOMIC DNA]</scope>
</reference>
<accession>A0ABP0ASS4</accession>